<evidence type="ECO:0000256" key="7">
    <source>
        <dbReference type="ARBA" id="ARBA00023004"/>
    </source>
</evidence>
<dbReference type="PANTHER" id="PTHR32552:SF68">
    <property type="entry name" value="FERRICHROME OUTER MEMBRANE TRANSPORTER_PHAGE RECEPTOR"/>
    <property type="match status" value="1"/>
</dbReference>
<feature type="domain" description="TonB-dependent receptor plug" evidence="15">
    <location>
        <begin position="56"/>
        <end position="159"/>
    </location>
</feature>
<evidence type="ECO:0000256" key="9">
    <source>
        <dbReference type="ARBA" id="ARBA00023077"/>
    </source>
</evidence>
<keyword evidence="11 12" id="KW-0998">Cell outer membrane</keyword>
<dbReference type="Gene3D" id="2.170.130.10">
    <property type="entry name" value="TonB-dependent receptor, plug domain"/>
    <property type="match status" value="1"/>
</dbReference>
<dbReference type="Pfam" id="PF00593">
    <property type="entry name" value="TonB_dep_Rec_b-barrel"/>
    <property type="match status" value="1"/>
</dbReference>
<keyword evidence="7" id="KW-0408">Iron</keyword>
<dbReference type="PANTHER" id="PTHR32552">
    <property type="entry name" value="FERRICHROME IRON RECEPTOR-RELATED"/>
    <property type="match status" value="1"/>
</dbReference>
<reference evidence="16" key="1">
    <citation type="submission" date="2020-10" db="EMBL/GenBank/DDBJ databases">
        <authorList>
            <person name="Gilroy R."/>
        </authorList>
    </citation>
    <scope>NUCLEOTIDE SEQUENCE</scope>
    <source>
        <strain evidence="16">G3-3990</strain>
    </source>
</reference>
<keyword evidence="5 12" id="KW-0812">Transmembrane</keyword>
<dbReference type="InterPro" id="IPR037066">
    <property type="entry name" value="Plug_dom_sf"/>
</dbReference>
<dbReference type="EMBL" id="JADIMG010000047">
    <property type="protein sequence ID" value="MBO8459609.1"/>
    <property type="molecule type" value="Genomic_DNA"/>
</dbReference>
<evidence type="ECO:0000256" key="2">
    <source>
        <dbReference type="ARBA" id="ARBA00022448"/>
    </source>
</evidence>
<dbReference type="InterPro" id="IPR000531">
    <property type="entry name" value="Beta-barrel_TonB"/>
</dbReference>
<dbReference type="SUPFAM" id="SSF56935">
    <property type="entry name" value="Porins"/>
    <property type="match status" value="1"/>
</dbReference>
<keyword evidence="16" id="KW-0675">Receptor</keyword>
<keyword evidence="6" id="KW-0732">Signal</keyword>
<evidence type="ECO:0000256" key="8">
    <source>
        <dbReference type="ARBA" id="ARBA00023065"/>
    </source>
</evidence>
<keyword evidence="8" id="KW-0406">Ion transport</keyword>
<feature type="domain" description="TonB-dependent receptor-like beta-barrel" evidence="14">
    <location>
        <begin position="262"/>
        <end position="705"/>
    </location>
</feature>
<dbReference type="Gene3D" id="2.40.170.20">
    <property type="entry name" value="TonB-dependent receptor, beta-barrel domain"/>
    <property type="match status" value="1"/>
</dbReference>
<dbReference type="InterPro" id="IPR036942">
    <property type="entry name" value="Beta-barrel_TonB_sf"/>
</dbReference>
<evidence type="ECO:0000259" key="15">
    <source>
        <dbReference type="Pfam" id="PF07715"/>
    </source>
</evidence>
<evidence type="ECO:0000256" key="10">
    <source>
        <dbReference type="ARBA" id="ARBA00023136"/>
    </source>
</evidence>
<keyword evidence="4" id="KW-0410">Iron transport</keyword>
<evidence type="ECO:0000313" key="16">
    <source>
        <dbReference type="EMBL" id="MBO8459609.1"/>
    </source>
</evidence>
<evidence type="ECO:0000256" key="1">
    <source>
        <dbReference type="ARBA" id="ARBA00004571"/>
    </source>
</evidence>
<dbReference type="GO" id="GO:0009279">
    <property type="term" value="C:cell outer membrane"/>
    <property type="evidence" value="ECO:0007669"/>
    <property type="project" value="UniProtKB-SubCell"/>
</dbReference>
<evidence type="ECO:0000256" key="3">
    <source>
        <dbReference type="ARBA" id="ARBA00022452"/>
    </source>
</evidence>
<evidence type="ECO:0000256" key="12">
    <source>
        <dbReference type="PROSITE-ProRule" id="PRU01360"/>
    </source>
</evidence>
<evidence type="ECO:0000256" key="4">
    <source>
        <dbReference type="ARBA" id="ARBA00022496"/>
    </source>
</evidence>
<evidence type="ECO:0000256" key="5">
    <source>
        <dbReference type="ARBA" id="ARBA00022692"/>
    </source>
</evidence>
<dbReference type="PROSITE" id="PS52016">
    <property type="entry name" value="TONB_DEPENDENT_REC_3"/>
    <property type="match status" value="1"/>
</dbReference>
<dbReference type="AlphaFoldDB" id="A0A9D9HTR2"/>
<reference evidence="16" key="2">
    <citation type="journal article" date="2021" name="PeerJ">
        <title>Extensive microbial diversity within the chicken gut microbiome revealed by metagenomics and culture.</title>
        <authorList>
            <person name="Gilroy R."/>
            <person name="Ravi A."/>
            <person name="Getino M."/>
            <person name="Pursley I."/>
            <person name="Horton D.L."/>
            <person name="Alikhan N.F."/>
            <person name="Baker D."/>
            <person name="Gharbi K."/>
            <person name="Hall N."/>
            <person name="Watson M."/>
            <person name="Adriaenssens E.M."/>
            <person name="Foster-Nyarko E."/>
            <person name="Jarju S."/>
            <person name="Secka A."/>
            <person name="Antonio M."/>
            <person name="Oren A."/>
            <person name="Chaudhuri R.R."/>
            <person name="La Ragione R."/>
            <person name="Hildebrand F."/>
            <person name="Pallen M.J."/>
        </authorList>
    </citation>
    <scope>NUCLEOTIDE SEQUENCE</scope>
    <source>
        <strain evidence="16">G3-3990</strain>
    </source>
</reference>
<proteinExistence type="inferred from homology"/>
<organism evidence="16 17">
    <name type="scientific">Candidatus Gallipaludibacter merdavium</name>
    <dbReference type="NCBI Taxonomy" id="2840839"/>
    <lineage>
        <taxon>Bacteria</taxon>
        <taxon>Pseudomonadati</taxon>
        <taxon>Bacteroidota</taxon>
        <taxon>Bacteroidia</taxon>
        <taxon>Bacteroidales</taxon>
        <taxon>Candidatus Gallipaludibacter</taxon>
    </lineage>
</organism>
<name>A0A9D9HTR2_9BACT</name>
<evidence type="ECO:0000259" key="14">
    <source>
        <dbReference type="Pfam" id="PF00593"/>
    </source>
</evidence>
<keyword evidence="9 13" id="KW-0798">TonB box</keyword>
<sequence length="756" mass="84774">MSQTNVRAALILCGTLLLGNLHSAVYKIDSTSISKEVELEEVIVSSTRIGNKGSLSTSRVEGKTLQSANMGENLPYLLQKTPSLVVTSDDGLGIGYVYFRVRGTDQSRINMTINGVPLNDSESQSVFWVNMADMVGSMSSLDIQRGVGTSTNGAAAFGASVNMQTEKPSAKPYAEVSFNGGSYNTFRESVKAGTGIMKHGFAIDARYSKVNSKGYIEHSNSDLYSYYTSAAWYGEQTMVKVMAFGGAERTGIAWDGIDPTVWRDNPRYNGAGEYVDENGEVQYYDNNTDNYKQQHYQAHVSHIFNQRWSLNGALHYTRGDGYSEQVKAGDDFADYGLEVPTDENGVAIESGNLIRRKYLLNDFYGGVLGANYKTNRLNVSFGGAVNNYNGHHFGEIINVLGMDYSGKLGEEYYRNQGDKFEGNAYIKANWEILNGLSVYGDLQYRYIGYHLWGMNDEDMQEIDIHDEFHFVNPKAGITYQKNGHNVYGNFAMANREPTRKNYTEGGPNDHPTYETLYDYELGYSYSHRIFTLGANLYFMDYDNQLVLTGKLSDTGAALTRNVKDSYRAGIEIMGGVQLAKWLRWDANITLSRNKILNYTDWVDDWYANWDDPAVAANYGQVEMNYGTVDIAFSPNITAGSTVSFDWKGFKAAFQTNYVGEQYLDNTMNEASKLAAYCVSNLSMSYTLPLKKIAKDITFRVQMNNLFNEKYVSNGWSYSYFEGANSDGKYLKENQRYSVGYYAQAPFNIHAGFTLRF</sequence>
<protein>
    <submittedName>
        <fullName evidence="16">TonB-dependent receptor</fullName>
    </submittedName>
</protein>
<evidence type="ECO:0000313" key="17">
    <source>
        <dbReference type="Proteomes" id="UP000823641"/>
    </source>
</evidence>
<dbReference type="Pfam" id="PF07715">
    <property type="entry name" value="Plug"/>
    <property type="match status" value="1"/>
</dbReference>
<evidence type="ECO:0000256" key="13">
    <source>
        <dbReference type="RuleBase" id="RU003357"/>
    </source>
</evidence>
<comment type="similarity">
    <text evidence="12 13">Belongs to the TonB-dependent receptor family.</text>
</comment>
<dbReference type="InterPro" id="IPR039426">
    <property type="entry name" value="TonB-dep_rcpt-like"/>
</dbReference>
<evidence type="ECO:0000256" key="11">
    <source>
        <dbReference type="ARBA" id="ARBA00023237"/>
    </source>
</evidence>
<gene>
    <name evidence="16" type="ORF">IAA73_04655</name>
</gene>
<comment type="caution">
    <text evidence="16">The sequence shown here is derived from an EMBL/GenBank/DDBJ whole genome shotgun (WGS) entry which is preliminary data.</text>
</comment>
<keyword evidence="10 12" id="KW-0472">Membrane</keyword>
<comment type="subcellular location">
    <subcellularLocation>
        <location evidence="1 12">Cell outer membrane</location>
        <topology evidence="1 12">Multi-pass membrane protein</topology>
    </subcellularLocation>
</comment>
<dbReference type="GO" id="GO:0015344">
    <property type="term" value="F:siderophore uptake transmembrane transporter activity"/>
    <property type="evidence" value="ECO:0007669"/>
    <property type="project" value="TreeGrafter"/>
</dbReference>
<accession>A0A9D9HTR2</accession>
<keyword evidence="2 12" id="KW-0813">Transport</keyword>
<keyword evidence="3 12" id="KW-1134">Transmembrane beta strand</keyword>
<evidence type="ECO:0000256" key="6">
    <source>
        <dbReference type="ARBA" id="ARBA00022729"/>
    </source>
</evidence>
<dbReference type="Proteomes" id="UP000823641">
    <property type="component" value="Unassembled WGS sequence"/>
</dbReference>
<dbReference type="InterPro" id="IPR012910">
    <property type="entry name" value="Plug_dom"/>
</dbReference>